<dbReference type="InterPro" id="IPR047153">
    <property type="entry name" value="TRIM45/56/19-like"/>
</dbReference>
<accession>A0A7M7PAY4</accession>
<feature type="coiled-coil region" evidence="2">
    <location>
        <begin position="137"/>
        <end position="211"/>
    </location>
</feature>
<keyword evidence="1" id="KW-0862">Zinc</keyword>
<keyword evidence="1" id="KW-0863">Zinc-finger</keyword>
<dbReference type="OMA" id="NTITCKH"/>
<dbReference type="AlphaFoldDB" id="A0A7M7PAY4"/>
<dbReference type="GO" id="GO:0008270">
    <property type="term" value="F:zinc ion binding"/>
    <property type="evidence" value="ECO:0007669"/>
    <property type="project" value="UniProtKB-KW"/>
</dbReference>
<evidence type="ECO:0000313" key="5">
    <source>
        <dbReference type="Proteomes" id="UP000007110"/>
    </source>
</evidence>
<evidence type="ECO:0000259" key="3">
    <source>
        <dbReference type="PROSITE" id="PS50119"/>
    </source>
</evidence>
<dbReference type="OrthoDB" id="440745at2759"/>
<dbReference type="Pfam" id="PF00643">
    <property type="entry name" value="zf-B_box"/>
    <property type="match status" value="1"/>
</dbReference>
<feature type="domain" description="B box-type" evidence="3">
    <location>
        <begin position="51"/>
        <end position="85"/>
    </location>
</feature>
<evidence type="ECO:0000256" key="1">
    <source>
        <dbReference type="PROSITE-ProRule" id="PRU00024"/>
    </source>
</evidence>
<evidence type="ECO:0000313" key="4">
    <source>
        <dbReference type="EnsemblMetazoa" id="XP_030848425"/>
    </source>
</evidence>
<sequence length="604" mass="68551">MAAHFSSAEDICEGENCQSITDVTYYVKEKKKLCEDCASKEECIGKARKGRPNLYCEKHDGEEIKLYCKTHNVAVCQLCATIDHRDMSCVQQDIEGAIMDTRANLNILKETAKDKLDLCRVIGVQIHQCRRDTDTHLQALEDEVDSVINEAIQTDKDKEKEDLAKINQEIDEKNDKLREEIQQINEKIRQNDEEREKRSELNCLNAEKKRESIDNKQHSLQTDIKNIAEEKERKIGELESAWKDDTKNTETTVHTLDIVLENDTSVVEDGQRVKTSVSDELKKPLNEGEVKRVTDKISGVSFVKGAGREKYDGRINGYDGEWKLIDTINVRDDITYPVVVGCLDECNLIITDCLRGSLHTYMLDINTKNTQRVITGKDTAWVSSCALLNDDKVVCSKNSKWGTRDISTGLISVYDRQWKHINDVTIPRNTTRDGTRVDVAVDQDGMIITVQWLQSKIYVINPADCKIMNTITCKHNTIMLGVLSSGHIIAQPNIIDHRVFIIDRQGAQKEIPHSGDILNACIDPMTDDLYVVTSDHDEYKTCVIDQVMSGSEMKKRRVASFPLSSRLGTRKKQCKYSRVMMTPSGKLIASDGDHILVFKNRFTL</sequence>
<keyword evidence="5" id="KW-1185">Reference proteome</keyword>
<organism evidence="4 5">
    <name type="scientific">Strongylocentrotus purpuratus</name>
    <name type="common">Purple sea urchin</name>
    <dbReference type="NCBI Taxonomy" id="7668"/>
    <lineage>
        <taxon>Eukaryota</taxon>
        <taxon>Metazoa</taxon>
        <taxon>Echinodermata</taxon>
        <taxon>Eleutherozoa</taxon>
        <taxon>Echinozoa</taxon>
        <taxon>Echinoidea</taxon>
        <taxon>Euechinoidea</taxon>
        <taxon>Echinacea</taxon>
        <taxon>Camarodonta</taxon>
        <taxon>Echinidea</taxon>
        <taxon>Strongylocentrotidae</taxon>
        <taxon>Strongylocentrotus</taxon>
    </lineage>
</organism>
<dbReference type="InterPro" id="IPR011047">
    <property type="entry name" value="Quinoprotein_ADH-like_sf"/>
</dbReference>
<reference evidence="5" key="1">
    <citation type="submission" date="2015-02" db="EMBL/GenBank/DDBJ databases">
        <title>Genome sequencing for Strongylocentrotus purpuratus.</title>
        <authorList>
            <person name="Murali S."/>
            <person name="Liu Y."/>
            <person name="Vee V."/>
            <person name="English A."/>
            <person name="Wang M."/>
            <person name="Skinner E."/>
            <person name="Han Y."/>
            <person name="Muzny D.M."/>
            <person name="Worley K.C."/>
            <person name="Gibbs R.A."/>
        </authorList>
    </citation>
    <scope>NUCLEOTIDE SEQUENCE</scope>
</reference>
<dbReference type="GeneID" id="115927093"/>
<dbReference type="CDD" id="cd19776">
    <property type="entry name" value="Bbox2_TRIM25_C-IV"/>
    <property type="match status" value="1"/>
</dbReference>
<dbReference type="SUPFAM" id="SSF57845">
    <property type="entry name" value="B-box zinc-binding domain"/>
    <property type="match status" value="1"/>
</dbReference>
<dbReference type="InterPro" id="IPR000315">
    <property type="entry name" value="Znf_B-box"/>
</dbReference>
<dbReference type="Proteomes" id="UP000007110">
    <property type="component" value="Unassembled WGS sequence"/>
</dbReference>
<dbReference type="Gene3D" id="3.30.160.60">
    <property type="entry name" value="Classic Zinc Finger"/>
    <property type="match status" value="1"/>
</dbReference>
<evidence type="ECO:0000256" key="2">
    <source>
        <dbReference type="SAM" id="Coils"/>
    </source>
</evidence>
<name>A0A7M7PAY4_STRPU</name>
<dbReference type="KEGG" id="spu:115927093"/>
<dbReference type="EnsemblMetazoa" id="XM_030992565">
    <property type="protein sequence ID" value="XP_030848425"/>
    <property type="gene ID" value="LOC115927093"/>
</dbReference>
<keyword evidence="2" id="KW-0175">Coiled coil</keyword>
<reference evidence="4" key="2">
    <citation type="submission" date="2021-01" db="UniProtKB">
        <authorList>
            <consortium name="EnsemblMetazoa"/>
        </authorList>
    </citation>
    <scope>IDENTIFICATION</scope>
</reference>
<dbReference type="PANTHER" id="PTHR25462">
    <property type="entry name" value="BONUS, ISOFORM C-RELATED"/>
    <property type="match status" value="1"/>
</dbReference>
<proteinExistence type="predicted"/>
<dbReference type="InParanoid" id="A0A7M7PAY4"/>
<keyword evidence="1" id="KW-0479">Metal-binding</keyword>
<dbReference type="SUPFAM" id="SSF50998">
    <property type="entry name" value="Quinoprotein alcohol dehydrogenase-like"/>
    <property type="match status" value="1"/>
</dbReference>
<protein>
    <recommendedName>
        <fullName evidence="3">B box-type domain-containing protein</fullName>
    </recommendedName>
</protein>
<dbReference type="RefSeq" id="XP_030848425.1">
    <property type="nucleotide sequence ID" value="XM_030992565.1"/>
</dbReference>
<dbReference type="PROSITE" id="PS50119">
    <property type="entry name" value="ZF_BBOX"/>
    <property type="match status" value="1"/>
</dbReference>
<dbReference type="PANTHER" id="PTHR25462:SF295">
    <property type="entry name" value="B BOX-TYPE DOMAIN-CONTAINING PROTEIN"/>
    <property type="match status" value="1"/>
</dbReference>